<evidence type="ECO:0000313" key="2">
    <source>
        <dbReference type="EMBL" id="OPF17216.1"/>
    </source>
</evidence>
<keyword evidence="1" id="KW-0472">Membrane</keyword>
<name>A0A1V4BS06_MICAE</name>
<gene>
    <name evidence="2" type="ORF">B1L04_14270</name>
</gene>
<dbReference type="Proteomes" id="UP000189835">
    <property type="component" value="Unassembled WGS sequence"/>
</dbReference>
<dbReference type="AlphaFoldDB" id="A0A1V4BS06"/>
<sequence length="85" mass="9470">MTDSRHTITAVGKIIAEIKKSGKASYLELRLTPPNHTLQSSPLRGGLWGRGKSRDNQVKLLNFTLMTNTYIGVYKLLIILGRGLF</sequence>
<keyword evidence="1" id="KW-1133">Transmembrane helix</keyword>
<evidence type="ECO:0000256" key="1">
    <source>
        <dbReference type="SAM" id="Phobius"/>
    </source>
</evidence>
<accession>A0A1V4BS06</accession>
<evidence type="ECO:0000313" key="3">
    <source>
        <dbReference type="Proteomes" id="UP000189835"/>
    </source>
</evidence>
<feature type="transmembrane region" description="Helical" evidence="1">
    <location>
        <begin position="60"/>
        <end position="80"/>
    </location>
</feature>
<proteinExistence type="predicted"/>
<protein>
    <submittedName>
        <fullName evidence="2">Uncharacterized protein</fullName>
    </submittedName>
</protein>
<keyword evidence="1" id="KW-0812">Transmembrane</keyword>
<reference evidence="2 3" key="1">
    <citation type="submission" date="2017-02" db="EMBL/GenBank/DDBJ databases">
        <title>Genome sequence of Microcystis aeruginosa KW.</title>
        <authorList>
            <person name="Oh H.-M."/>
            <person name="Ahn C.-Y."/>
            <person name="Jeong H."/>
            <person name="Srivastava A."/>
            <person name="Lee H.-G."/>
            <person name="Kang S.-R."/>
        </authorList>
    </citation>
    <scope>NUCLEOTIDE SEQUENCE [LARGE SCALE GENOMIC DNA]</scope>
    <source>
        <strain evidence="2 3">KW</strain>
    </source>
</reference>
<organism evidence="2 3">
    <name type="scientific">Microcystis aeruginosa KW</name>
    <dbReference type="NCBI Taxonomy" id="1960155"/>
    <lineage>
        <taxon>Bacteria</taxon>
        <taxon>Bacillati</taxon>
        <taxon>Cyanobacteriota</taxon>
        <taxon>Cyanophyceae</taxon>
        <taxon>Oscillatoriophycideae</taxon>
        <taxon>Chroococcales</taxon>
        <taxon>Microcystaceae</taxon>
        <taxon>Microcystis</taxon>
    </lineage>
</organism>
<dbReference type="EMBL" id="MVGR01000004">
    <property type="protein sequence ID" value="OPF17216.1"/>
    <property type="molecule type" value="Genomic_DNA"/>
</dbReference>
<comment type="caution">
    <text evidence="2">The sequence shown here is derived from an EMBL/GenBank/DDBJ whole genome shotgun (WGS) entry which is preliminary data.</text>
</comment>